<feature type="domain" description="Gfo/Idh/MocA-like oxidoreductase N-terminal" evidence="1">
    <location>
        <begin position="8"/>
        <end position="123"/>
    </location>
</feature>
<accession>A0ABT9PVC7</accession>
<evidence type="ECO:0000313" key="4">
    <source>
        <dbReference type="Proteomes" id="UP001241472"/>
    </source>
</evidence>
<evidence type="ECO:0000313" key="3">
    <source>
        <dbReference type="EMBL" id="MDP9838424.1"/>
    </source>
</evidence>
<dbReference type="EMBL" id="JAUSRF010000010">
    <property type="protein sequence ID" value="MDP9838424.1"/>
    <property type="molecule type" value="Genomic_DNA"/>
</dbReference>
<sequence>MTFHPPLHVLVAGLGNMGRSHALAYHNNPGFEIVGLVNRSKPDLPAELGDYPFFDNFETALSELKPDVCSINTYSDSHAAYAIQAFEAGAHVFLEKPLATTVADAERVVAAAKTAGKKLVVGYILRHHPSWIRLIAEARKLGPPYVFRMNLNQQSSGAHWDVHKALMQTTAPIVDCGVHYLDVMCQITDARAVEVRGMGLRMSDEIAEDMYNYGHLQVLFEDGSVGWYEAGWGPMMSETAFFVKDVMSPKGSVSIRVDENARSADIDTHTKTSVIRVHRAETGPDGRFLAPDEDLKMDGEPGHQELCDLEQAYMLKAIREDIDLTRHMDDAVQSLRIALAADESVRTGQPVRL</sequence>
<dbReference type="Proteomes" id="UP001241472">
    <property type="component" value="Unassembled WGS sequence"/>
</dbReference>
<dbReference type="SUPFAM" id="SSF51735">
    <property type="entry name" value="NAD(P)-binding Rossmann-fold domains"/>
    <property type="match status" value="1"/>
</dbReference>
<dbReference type="RefSeq" id="WP_306836322.1">
    <property type="nucleotide sequence ID" value="NZ_JAUSRF010000010.1"/>
</dbReference>
<dbReference type="Gene3D" id="3.30.360.10">
    <property type="entry name" value="Dihydrodipicolinate Reductase, domain 2"/>
    <property type="match status" value="1"/>
</dbReference>
<dbReference type="Pfam" id="PF22725">
    <property type="entry name" value="GFO_IDH_MocA_C3"/>
    <property type="match status" value="1"/>
</dbReference>
<dbReference type="InterPro" id="IPR036291">
    <property type="entry name" value="NAD(P)-bd_dom_sf"/>
</dbReference>
<proteinExistence type="predicted"/>
<dbReference type="InterPro" id="IPR000683">
    <property type="entry name" value="Gfo/Idh/MocA-like_OxRdtase_N"/>
</dbReference>
<reference evidence="3 4" key="1">
    <citation type="submission" date="2023-07" db="EMBL/GenBank/DDBJ databases">
        <title>Sorghum-associated microbial communities from plants grown in Nebraska, USA.</title>
        <authorList>
            <person name="Schachtman D."/>
        </authorList>
    </citation>
    <scope>NUCLEOTIDE SEQUENCE [LARGE SCALE GENOMIC DNA]</scope>
    <source>
        <strain evidence="3 4">DS1307</strain>
    </source>
</reference>
<dbReference type="PANTHER" id="PTHR43377">
    <property type="entry name" value="BILIVERDIN REDUCTASE A"/>
    <property type="match status" value="1"/>
</dbReference>
<dbReference type="Pfam" id="PF01408">
    <property type="entry name" value="GFO_IDH_MocA"/>
    <property type="match status" value="1"/>
</dbReference>
<evidence type="ECO:0000259" key="1">
    <source>
        <dbReference type="Pfam" id="PF01408"/>
    </source>
</evidence>
<evidence type="ECO:0000259" key="2">
    <source>
        <dbReference type="Pfam" id="PF22725"/>
    </source>
</evidence>
<organism evidence="3 4">
    <name type="scientific">Neorhizobium huautlense</name>
    <dbReference type="NCBI Taxonomy" id="67774"/>
    <lineage>
        <taxon>Bacteria</taxon>
        <taxon>Pseudomonadati</taxon>
        <taxon>Pseudomonadota</taxon>
        <taxon>Alphaproteobacteria</taxon>
        <taxon>Hyphomicrobiales</taxon>
        <taxon>Rhizobiaceae</taxon>
        <taxon>Rhizobium/Agrobacterium group</taxon>
        <taxon>Neorhizobium</taxon>
    </lineage>
</organism>
<gene>
    <name evidence="3" type="ORF">J2T09_003192</name>
</gene>
<dbReference type="PANTHER" id="PTHR43377:SF1">
    <property type="entry name" value="BILIVERDIN REDUCTASE A"/>
    <property type="match status" value="1"/>
</dbReference>
<dbReference type="InterPro" id="IPR055170">
    <property type="entry name" value="GFO_IDH_MocA-like_dom"/>
</dbReference>
<protein>
    <submittedName>
        <fullName evidence="3">Dehydrogenase</fullName>
    </submittedName>
</protein>
<dbReference type="Gene3D" id="3.40.50.720">
    <property type="entry name" value="NAD(P)-binding Rossmann-like Domain"/>
    <property type="match status" value="1"/>
</dbReference>
<name>A0ABT9PVC7_9HYPH</name>
<dbReference type="InterPro" id="IPR051450">
    <property type="entry name" value="Gfo/Idh/MocA_Oxidoreductases"/>
</dbReference>
<dbReference type="SUPFAM" id="SSF55347">
    <property type="entry name" value="Glyceraldehyde-3-phosphate dehydrogenase-like, C-terminal domain"/>
    <property type="match status" value="1"/>
</dbReference>
<keyword evidence="4" id="KW-1185">Reference proteome</keyword>
<comment type="caution">
    <text evidence="3">The sequence shown here is derived from an EMBL/GenBank/DDBJ whole genome shotgun (WGS) entry which is preliminary data.</text>
</comment>
<feature type="domain" description="GFO/IDH/MocA-like oxidoreductase" evidence="2">
    <location>
        <begin position="135"/>
        <end position="232"/>
    </location>
</feature>